<gene>
    <name evidence="1" type="ORF">LCGC14_3165690</name>
</gene>
<comment type="caution">
    <text evidence="1">The sequence shown here is derived from an EMBL/GenBank/DDBJ whole genome shotgun (WGS) entry which is preliminary data.</text>
</comment>
<feature type="non-terminal residue" evidence="1">
    <location>
        <position position="34"/>
    </location>
</feature>
<dbReference type="EMBL" id="LAZR01070098">
    <property type="protein sequence ID" value="KKK45364.1"/>
    <property type="molecule type" value="Genomic_DNA"/>
</dbReference>
<dbReference type="AlphaFoldDB" id="A0A0F8XTQ8"/>
<sequence>MFKGADLDSQVLEVRAVSEKRKRVENRRRSRLPY</sequence>
<evidence type="ECO:0000313" key="1">
    <source>
        <dbReference type="EMBL" id="KKK45364.1"/>
    </source>
</evidence>
<proteinExistence type="predicted"/>
<organism evidence="1">
    <name type="scientific">marine sediment metagenome</name>
    <dbReference type="NCBI Taxonomy" id="412755"/>
    <lineage>
        <taxon>unclassified sequences</taxon>
        <taxon>metagenomes</taxon>
        <taxon>ecological metagenomes</taxon>
    </lineage>
</organism>
<protein>
    <submittedName>
        <fullName evidence="1">Uncharacterized protein</fullName>
    </submittedName>
</protein>
<accession>A0A0F8XTQ8</accession>
<name>A0A0F8XTQ8_9ZZZZ</name>
<reference evidence="1" key="1">
    <citation type="journal article" date="2015" name="Nature">
        <title>Complex archaea that bridge the gap between prokaryotes and eukaryotes.</title>
        <authorList>
            <person name="Spang A."/>
            <person name="Saw J.H."/>
            <person name="Jorgensen S.L."/>
            <person name="Zaremba-Niedzwiedzka K."/>
            <person name="Martijn J."/>
            <person name="Lind A.E."/>
            <person name="van Eijk R."/>
            <person name="Schleper C."/>
            <person name="Guy L."/>
            <person name="Ettema T.J."/>
        </authorList>
    </citation>
    <scope>NUCLEOTIDE SEQUENCE</scope>
</reference>